<evidence type="ECO:0000256" key="4">
    <source>
        <dbReference type="ARBA" id="ARBA00022692"/>
    </source>
</evidence>
<evidence type="ECO:0008006" key="10">
    <source>
        <dbReference type="Google" id="ProtNLM"/>
    </source>
</evidence>
<organism evidence="8 9">
    <name type="scientific">Fictibacillus aquaticus</name>
    <dbReference type="NCBI Taxonomy" id="2021314"/>
    <lineage>
        <taxon>Bacteria</taxon>
        <taxon>Bacillati</taxon>
        <taxon>Bacillota</taxon>
        <taxon>Bacilli</taxon>
        <taxon>Bacillales</taxon>
        <taxon>Fictibacillaceae</taxon>
        <taxon>Fictibacillus</taxon>
    </lineage>
</organism>
<dbReference type="Pfam" id="PF07690">
    <property type="entry name" value="MFS_1"/>
    <property type="match status" value="1"/>
</dbReference>
<feature type="transmembrane region" description="Helical" evidence="7">
    <location>
        <begin position="164"/>
        <end position="186"/>
    </location>
</feature>
<feature type="transmembrane region" description="Helical" evidence="7">
    <location>
        <begin position="74"/>
        <end position="93"/>
    </location>
</feature>
<keyword evidence="6 7" id="KW-0472">Membrane</keyword>
<feature type="transmembrane region" description="Helical" evidence="7">
    <location>
        <begin position="99"/>
        <end position="126"/>
    </location>
</feature>
<keyword evidence="4 7" id="KW-0812">Transmembrane</keyword>
<feature type="transmembrane region" description="Helical" evidence="7">
    <location>
        <begin position="348"/>
        <end position="365"/>
    </location>
</feature>
<evidence type="ECO:0000313" key="9">
    <source>
        <dbReference type="Proteomes" id="UP000215059"/>
    </source>
</evidence>
<dbReference type="GO" id="GO:0005886">
    <property type="term" value="C:plasma membrane"/>
    <property type="evidence" value="ECO:0007669"/>
    <property type="project" value="UniProtKB-SubCell"/>
</dbReference>
<dbReference type="PANTHER" id="PTHR43266">
    <property type="entry name" value="MACROLIDE-EFFLUX PROTEIN"/>
    <property type="match status" value="1"/>
</dbReference>
<feature type="transmembrane region" description="Helical" evidence="7">
    <location>
        <begin position="305"/>
        <end position="327"/>
    </location>
</feature>
<keyword evidence="5 7" id="KW-1133">Transmembrane helix</keyword>
<comment type="caution">
    <text evidence="8">The sequence shown here is derived from an EMBL/GenBank/DDBJ whole genome shotgun (WGS) entry which is preliminary data.</text>
</comment>
<dbReference type="InterPro" id="IPR036259">
    <property type="entry name" value="MFS_trans_sf"/>
</dbReference>
<dbReference type="EMBL" id="NOII01000001">
    <property type="protein sequence ID" value="OYD59211.1"/>
    <property type="molecule type" value="Genomic_DNA"/>
</dbReference>
<proteinExistence type="predicted"/>
<keyword evidence="9" id="KW-1185">Reference proteome</keyword>
<dbReference type="GO" id="GO:0022857">
    <property type="term" value="F:transmembrane transporter activity"/>
    <property type="evidence" value="ECO:0007669"/>
    <property type="project" value="InterPro"/>
</dbReference>
<sequence length="408" mass="45756">MHMWRNKNFLLIMGGTLIVDVGFWFGIIGNLEFLQQNIESSFYQSLFLIVGIVMAVMLAPIAGRIVDQAPKKQVIVWSSFVRIFAVCFMFAAIKTGDVWWMLMYSIFMGAAASFTMPAFQALLPIILEREQLLGANSLLQNMMTVSRIAGTALAGYMLVKVSLFSLYFITLIAYTATFVCLTFLNVNEKRAKTIKDKKKEKSSFKDVFPIFKEHPAIITPFLLVIVPYLFLAGFNLMIIEISDLQNDQSIKGTLYVVEGISVFAGSVILKKFLKQRAIVPVLLGAVTLVAVSQLTLYFADIHWMPFISFALFGLTVGVYFPVSNTIFQVEVPHEFHGRFFSFKRMVESLMFPIFMIATGYFLDSIGIQQMAVLYGAISLVIVSIYGWKVLTGSSEARTMKVSALEASK</sequence>
<feature type="transmembrane region" description="Helical" evidence="7">
    <location>
        <begin position="281"/>
        <end position="299"/>
    </location>
</feature>
<feature type="transmembrane region" description="Helical" evidence="7">
    <location>
        <begin position="41"/>
        <end position="62"/>
    </location>
</feature>
<dbReference type="Gene3D" id="1.20.1250.20">
    <property type="entry name" value="MFS general substrate transporter like domains"/>
    <property type="match status" value="1"/>
</dbReference>
<accession>A0A235FD47</accession>
<dbReference type="PANTHER" id="PTHR43266:SF7">
    <property type="entry name" value="TRANSPORTER, PUTATIVE-RELATED"/>
    <property type="match status" value="1"/>
</dbReference>
<evidence type="ECO:0000256" key="7">
    <source>
        <dbReference type="SAM" id="Phobius"/>
    </source>
</evidence>
<evidence type="ECO:0000313" key="8">
    <source>
        <dbReference type="EMBL" id="OYD59211.1"/>
    </source>
</evidence>
<feature type="transmembrane region" description="Helical" evidence="7">
    <location>
        <begin position="9"/>
        <end position="29"/>
    </location>
</feature>
<dbReference type="SUPFAM" id="SSF103473">
    <property type="entry name" value="MFS general substrate transporter"/>
    <property type="match status" value="1"/>
</dbReference>
<dbReference type="Proteomes" id="UP000215059">
    <property type="component" value="Unassembled WGS sequence"/>
</dbReference>
<feature type="transmembrane region" description="Helical" evidence="7">
    <location>
        <begin position="250"/>
        <end position="269"/>
    </location>
</feature>
<comment type="subcellular location">
    <subcellularLocation>
        <location evidence="1">Cell membrane</location>
        <topology evidence="1">Multi-pass membrane protein</topology>
    </subcellularLocation>
</comment>
<feature type="transmembrane region" description="Helical" evidence="7">
    <location>
        <begin position="207"/>
        <end position="230"/>
    </location>
</feature>
<gene>
    <name evidence="8" type="ORF">CGZ90_04750</name>
</gene>
<protein>
    <recommendedName>
        <fullName evidence="10">MFS transporter</fullName>
    </recommendedName>
</protein>
<evidence type="ECO:0000256" key="2">
    <source>
        <dbReference type="ARBA" id="ARBA00022448"/>
    </source>
</evidence>
<keyword evidence="3" id="KW-1003">Cell membrane</keyword>
<name>A0A235FD47_9BACL</name>
<dbReference type="CDD" id="cd06173">
    <property type="entry name" value="MFS_MefA_like"/>
    <property type="match status" value="1"/>
</dbReference>
<evidence type="ECO:0000256" key="1">
    <source>
        <dbReference type="ARBA" id="ARBA00004651"/>
    </source>
</evidence>
<feature type="transmembrane region" description="Helical" evidence="7">
    <location>
        <begin position="371"/>
        <end position="390"/>
    </location>
</feature>
<dbReference type="AlphaFoldDB" id="A0A235FD47"/>
<dbReference type="OrthoDB" id="2381825at2"/>
<keyword evidence="2" id="KW-0813">Transport</keyword>
<reference evidence="8 9" key="1">
    <citation type="submission" date="2017-07" db="EMBL/GenBank/DDBJ databases">
        <title>Fictibacillus sp. nov. GDSW-R2A3 Genome sequencing and assembly.</title>
        <authorList>
            <person name="Mayilraj S."/>
        </authorList>
    </citation>
    <scope>NUCLEOTIDE SEQUENCE [LARGE SCALE GENOMIC DNA]</scope>
    <source>
        <strain evidence="8 9">GDSW-R2A3</strain>
    </source>
</reference>
<evidence type="ECO:0000256" key="5">
    <source>
        <dbReference type="ARBA" id="ARBA00022989"/>
    </source>
</evidence>
<evidence type="ECO:0000256" key="3">
    <source>
        <dbReference type="ARBA" id="ARBA00022475"/>
    </source>
</evidence>
<feature type="transmembrane region" description="Helical" evidence="7">
    <location>
        <begin position="138"/>
        <end position="158"/>
    </location>
</feature>
<evidence type="ECO:0000256" key="6">
    <source>
        <dbReference type="ARBA" id="ARBA00023136"/>
    </source>
</evidence>
<dbReference type="InterPro" id="IPR011701">
    <property type="entry name" value="MFS"/>
</dbReference>